<proteinExistence type="predicted"/>
<feature type="non-terminal residue" evidence="1">
    <location>
        <position position="125"/>
    </location>
</feature>
<feature type="non-terminal residue" evidence="1">
    <location>
        <position position="1"/>
    </location>
</feature>
<sequence length="125" mass="13764">SRTSLLTVETTIEHNYPKCEYVGKQLPHIVTVCNVGWEGNGSHSGPARFSVILYGYLSTSRTSLLTVETTIEHNYPKCEYVGKQLPHIVTVCNVGWEGNGSHSGPARFSVILYGYLSTSRTSLLT</sequence>
<name>A0A1B6KUH7_9HEMI</name>
<dbReference type="AlphaFoldDB" id="A0A1B6KUH7"/>
<dbReference type="EMBL" id="GEBQ01024871">
    <property type="protein sequence ID" value="JAT15106.1"/>
    <property type="molecule type" value="Transcribed_RNA"/>
</dbReference>
<protein>
    <submittedName>
        <fullName evidence="1">Uncharacterized protein</fullName>
    </submittedName>
</protein>
<accession>A0A1B6KUH7</accession>
<evidence type="ECO:0000313" key="1">
    <source>
        <dbReference type="EMBL" id="JAT15106.1"/>
    </source>
</evidence>
<organism evidence="1">
    <name type="scientific">Graphocephala atropunctata</name>
    <dbReference type="NCBI Taxonomy" id="36148"/>
    <lineage>
        <taxon>Eukaryota</taxon>
        <taxon>Metazoa</taxon>
        <taxon>Ecdysozoa</taxon>
        <taxon>Arthropoda</taxon>
        <taxon>Hexapoda</taxon>
        <taxon>Insecta</taxon>
        <taxon>Pterygota</taxon>
        <taxon>Neoptera</taxon>
        <taxon>Paraneoptera</taxon>
        <taxon>Hemiptera</taxon>
        <taxon>Auchenorrhyncha</taxon>
        <taxon>Membracoidea</taxon>
        <taxon>Cicadellidae</taxon>
        <taxon>Cicadellinae</taxon>
        <taxon>Cicadellini</taxon>
        <taxon>Graphocephala</taxon>
    </lineage>
</organism>
<reference evidence="1" key="1">
    <citation type="submission" date="2015-11" db="EMBL/GenBank/DDBJ databases">
        <title>De novo transcriptome assembly of four potential Pierce s Disease insect vectors from Arizona vineyards.</title>
        <authorList>
            <person name="Tassone E.E."/>
        </authorList>
    </citation>
    <scope>NUCLEOTIDE SEQUENCE</scope>
</reference>
<gene>
    <name evidence="1" type="ORF">g.51052</name>
</gene>